<dbReference type="EMBL" id="BARS01025845">
    <property type="protein sequence ID" value="GAG08855.1"/>
    <property type="molecule type" value="Genomic_DNA"/>
</dbReference>
<dbReference type="AlphaFoldDB" id="X0USZ8"/>
<dbReference type="InterPro" id="IPR001279">
    <property type="entry name" value="Metallo-B-lactamas"/>
</dbReference>
<gene>
    <name evidence="2" type="ORF">S01H1_40792</name>
</gene>
<organism evidence="2">
    <name type="scientific">marine sediment metagenome</name>
    <dbReference type="NCBI Taxonomy" id="412755"/>
    <lineage>
        <taxon>unclassified sequences</taxon>
        <taxon>metagenomes</taxon>
        <taxon>ecological metagenomes</taxon>
    </lineage>
</organism>
<protein>
    <recommendedName>
        <fullName evidence="1">Metallo-beta-lactamase domain-containing protein</fullName>
    </recommendedName>
</protein>
<dbReference type="InterPro" id="IPR036866">
    <property type="entry name" value="RibonucZ/Hydroxyglut_hydro"/>
</dbReference>
<sequence length="76" mass="8569">MRENAKHSVSTVTWVGHATLLVQMDHVTFLTDPIWSNKPSPISFIGPRRFVPPGIALEDLPPVDFVVVSHNHYDHL</sequence>
<evidence type="ECO:0000313" key="2">
    <source>
        <dbReference type="EMBL" id="GAG08855.1"/>
    </source>
</evidence>
<evidence type="ECO:0000259" key="1">
    <source>
        <dbReference type="Pfam" id="PF12706"/>
    </source>
</evidence>
<accession>X0USZ8</accession>
<name>X0USZ8_9ZZZZ</name>
<dbReference type="SUPFAM" id="SSF56281">
    <property type="entry name" value="Metallo-hydrolase/oxidoreductase"/>
    <property type="match status" value="1"/>
</dbReference>
<reference evidence="2" key="1">
    <citation type="journal article" date="2014" name="Front. Microbiol.">
        <title>High frequency of phylogenetically diverse reductive dehalogenase-homologous genes in deep subseafloor sedimentary metagenomes.</title>
        <authorList>
            <person name="Kawai M."/>
            <person name="Futagami T."/>
            <person name="Toyoda A."/>
            <person name="Takaki Y."/>
            <person name="Nishi S."/>
            <person name="Hori S."/>
            <person name="Arai W."/>
            <person name="Tsubouchi T."/>
            <person name="Morono Y."/>
            <person name="Uchiyama I."/>
            <person name="Ito T."/>
            <person name="Fujiyama A."/>
            <person name="Inagaki F."/>
            <person name="Takami H."/>
        </authorList>
    </citation>
    <scope>NUCLEOTIDE SEQUENCE</scope>
    <source>
        <strain evidence="2">Expedition CK06-06</strain>
    </source>
</reference>
<feature type="domain" description="Metallo-beta-lactamase" evidence="1">
    <location>
        <begin position="29"/>
        <end position="76"/>
    </location>
</feature>
<dbReference type="PANTHER" id="PTHR15032:SF4">
    <property type="entry name" value="N-ACYL-PHOSPHATIDYLETHANOLAMINE-HYDROLYZING PHOSPHOLIPASE D"/>
    <property type="match status" value="1"/>
</dbReference>
<comment type="caution">
    <text evidence="2">The sequence shown here is derived from an EMBL/GenBank/DDBJ whole genome shotgun (WGS) entry which is preliminary data.</text>
</comment>
<dbReference type="GO" id="GO:0005737">
    <property type="term" value="C:cytoplasm"/>
    <property type="evidence" value="ECO:0007669"/>
    <property type="project" value="TreeGrafter"/>
</dbReference>
<feature type="non-terminal residue" evidence="2">
    <location>
        <position position="76"/>
    </location>
</feature>
<dbReference type="PANTHER" id="PTHR15032">
    <property type="entry name" value="N-ACYL-PHOSPHATIDYLETHANOLAMINE-HYDROLYZING PHOSPHOLIPASE D"/>
    <property type="match status" value="1"/>
</dbReference>
<dbReference type="Gene3D" id="3.60.15.10">
    <property type="entry name" value="Ribonuclease Z/Hydroxyacylglutathione hydrolase-like"/>
    <property type="match status" value="1"/>
</dbReference>
<proteinExistence type="predicted"/>
<dbReference type="Pfam" id="PF12706">
    <property type="entry name" value="Lactamase_B_2"/>
    <property type="match status" value="1"/>
</dbReference>